<keyword evidence="2" id="KW-1185">Reference proteome</keyword>
<proteinExistence type="predicted"/>
<feature type="non-terminal residue" evidence="1">
    <location>
        <position position="63"/>
    </location>
</feature>
<feature type="non-terminal residue" evidence="1">
    <location>
        <position position="1"/>
    </location>
</feature>
<dbReference type="AlphaFoldDB" id="A0A392V293"/>
<evidence type="ECO:0000313" key="1">
    <source>
        <dbReference type="EMBL" id="MCI81359.1"/>
    </source>
</evidence>
<dbReference type="Proteomes" id="UP000265520">
    <property type="component" value="Unassembled WGS sequence"/>
</dbReference>
<organism evidence="1 2">
    <name type="scientific">Trifolium medium</name>
    <dbReference type="NCBI Taxonomy" id="97028"/>
    <lineage>
        <taxon>Eukaryota</taxon>
        <taxon>Viridiplantae</taxon>
        <taxon>Streptophyta</taxon>
        <taxon>Embryophyta</taxon>
        <taxon>Tracheophyta</taxon>
        <taxon>Spermatophyta</taxon>
        <taxon>Magnoliopsida</taxon>
        <taxon>eudicotyledons</taxon>
        <taxon>Gunneridae</taxon>
        <taxon>Pentapetalae</taxon>
        <taxon>rosids</taxon>
        <taxon>fabids</taxon>
        <taxon>Fabales</taxon>
        <taxon>Fabaceae</taxon>
        <taxon>Papilionoideae</taxon>
        <taxon>50 kb inversion clade</taxon>
        <taxon>NPAAA clade</taxon>
        <taxon>Hologalegina</taxon>
        <taxon>IRL clade</taxon>
        <taxon>Trifolieae</taxon>
        <taxon>Trifolium</taxon>
    </lineage>
</organism>
<dbReference type="EMBL" id="LXQA011017144">
    <property type="protein sequence ID" value="MCI81359.1"/>
    <property type="molecule type" value="Genomic_DNA"/>
</dbReference>
<evidence type="ECO:0000313" key="2">
    <source>
        <dbReference type="Proteomes" id="UP000265520"/>
    </source>
</evidence>
<name>A0A392V293_9FABA</name>
<protein>
    <submittedName>
        <fullName evidence="1">Uncharacterized protein</fullName>
    </submittedName>
</protein>
<accession>A0A392V293</accession>
<comment type="caution">
    <text evidence="1">The sequence shown here is derived from an EMBL/GenBank/DDBJ whole genome shotgun (WGS) entry which is preliminary data.</text>
</comment>
<reference evidence="1 2" key="1">
    <citation type="journal article" date="2018" name="Front. Plant Sci.">
        <title>Red Clover (Trifolium pratense) and Zigzag Clover (T. medium) - A Picture of Genomic Similarities and Differences.</title>
        <authorList>
            <person name="Dluhosova J."/>
            <person name="Istvanek J."/>
            <person name="Nedelnik J."/>
            <person name="Repkova J."/>
        </authorList>
    </citation>
    <scope>NUCLEOTIDE SEQUENCE [LARGE SCALE GENOMIC DNA]</scope>
    <source>
        <strain evidence="2">cv. 10/8</strain>
        <tissue evidence="1">Leaf</tissue>
    </source>
</reference>
<sequence>DSSMAVKVLGKRFDIRVIEESSFQPEIDRRWSYGCKDWQGDHSSRASADGVSFLAAAEGLSET</sequence>